<dbReference type="PANTHER" id="PTHR30341:SF0">
    <property type="entry name" value="NA(+)_H(+) ANTIPORTER NHAA"/>
    <property type="match status" value="1"/>
</dbReference>
<feature type="transmembrane region" description="Helical" evidence="6">
    <location>
        <begin position="161"/>
        <end position="180"/>
    </location>
</feature>
<evidence type="ECO:0000256" key="2">
    <source>
        <dbReference type="ARBA" id="ARBA00022475"/>
    </source>
</evidence>
<dbReference type="EMBL" id="PPPD01000001">
    <property type="protein sequence ID" value="PNY80930.1"/>
    <property type="molecule type" value="Genomic_DNA"/>
</dbReference>
<keyword evidence="5 6" id="KW-0472">Membrane</keyword>
<dbReference type="Pfam" id="PF06965">
    <property type="entry name" value="Na_H_antiport_1"/>
    <property type="match status" value="1"/>
</dbReference>
<evidence type="ECO:0000256" key="3">
    <source>
        <dbReference type="ARBA" id="ARBA00022692"/>
    </source>
</evidence>
<dbReference type="NCBIfam" id="TIGR00773">
    <property type="entry name" value="NhaA"/>
    <property type="match status" value="1"/>
</dbReference>
<name>A0A2K3UWM2_9DEIO</name>
<gene>
    <name evidence="6 7" type="primary">nhaA</name>
    <name evidence="7" type="ORF">CVO96_05690</name>
</gene>
<evidence type="ECO:0000256" key="4">
    <source>
        <dbReference type="ARBA" id="ARBA00022989"/>
    </source>
</evidence>
<comment type="subcellular location">
    <subcellularLocation>
        <location evidence="1">Cell inner membrane</location>
        <topology evidence="1">Multi-pass membrane protein</topology>
    </subcellularLocation>
    <subcellularLocation>
        <location evidence="6">Cell membrane</location>
        <topology evidence="6">Multi-pass membrane protein</topology>
    </subcellularLocation>
</comment>
<evidence type="ECO:0000313" key="8">
    <source>
        <dbReference type="Proteomes" id="UP000236379"/>
    </source>
</evidence>
<evidence type="ECO:0000256" key="5">
    <source>
        <dbReference type="ARBA" id="ARBA00023136"/>
    </source>
</evidence>
<organism evidence="7 8">
    <name type="scientific">Deinococcus koreensis</name>
    <dbReference type="NCBI Taxonomy" id="2054903"/>
    <lineage>
        <taxon>Bacteria</taxon>
        <taxon>Thermotogati</taxon>
        <taxon>Deinococcota</taxon>
        <taxon>Deinococci</taxon>
        <taxon>Deinococcales</taxon>
        <taxon>Deinococcaceae</taxon>
        <taxon>Deinococcus</taxon>
    </lineage>
</organism>
<dbReference type="HAMAP" id="MF_01844">
    <property type="entry name" value="NhaA"/>
    <property type="match status" value="1"/>
</dbReference>
<feature type="transmembrane region" description="Helical" evidence="6">
    <location>
        <begin position="127"/>
        <end position="149"/>
    </location>
</feature>
<keyword evidence="6" id="KW-0813">Transport</keyword>
<keyword evidence="6" id="KW-0915">Sodium</keyword>
<dbReference type="AlphaFoldDB" id="A0A2K3UWM2"/>
<dbReference type="OrthoDB" id="9808135at2"/>
<feature type="transmembrane region" description="Helical" evidence="6">
    <location>
        <begin position="186"/>
        <end position="203"/>
    </location>
</feature>
<dbReference type="GO" id="GO:0015385">
    <property type="term" value="F:sodium:proton antiporter activity"/>
    <property type="evidence" value="ECO:0007669"/>
    <property type="project" value="UniProtKB-UniRule"/>
</dbReference>
<evidence type="ECO:0000313" key="7">
    <source>
        <dbReference type="EMBL" id="PNY80930.1"/>
    </source>
</evidence>
<dbReference type="GO" id="GO:0005886">
    <property type="term" value="C:plasma membrane"/>
    <property type="evidence" value="ECO:0007669"/>
    <property type="project" value="UniProtKB-SubCell"/>
</dbReference>
<feature type="transmembrane region" description="Helical" evidence="6">
    <location>
        <begin position="395"/>
        <end position="414"/>
    </location>
</feature>
<dbReference type="Proteomes" id="UP000236379">
    <property type="component" value="Unassembled WGS sequence"/>
</dbReference>
<proteinExistence type="inferred from homology"/>
<evidence type="ECO:0000256" key="6">
    <source>
        <dbReference type="HAMAP-Rule" id="MF_01844"/>
    </source>
</evidence>
<keyword evidence="6" id="KW-0739">Sodium transport</keyword>
<comment type="caution">
    <text evidence="7">The sequence shown here is derived from an EMBL/GenBank/DDBJ whole genome shotgun (WGS) entry which is preliminary data.</text>
</comment>
<dbReference type="InterPro" id="IPR004670">
    <property type="entry name" value="NhaA"/>
</dbReference>
<feature type="transmembrane region" description="Helical" evidence="6">
    <location>
        <begin position="292"/>
        <end position="312"/>
    </location>
</feature>
<comment type="catalytic activity">
    <reaction evidence="6">
        <text>Na(+)(in) + 2 H(+)(out) = Na(+)(out) + 2 H(+)(in)</text>
        <dbReference type="Rhea" id="RHEA:29251"/>
        <dbReference type="ChEBI" id="CHEBI:15378"/>
        <dbReference type="ChEBI" id="CHEBI:29101"/>
    </reaction>
</comment>
<dbReference type="PANTHER" id="PTHR30341">
    <property type="entry name" value="SODIUM ION/PROTON ANTIPORTER NHAA-RELATED"/>
    <property type="match status" value="1"/>
</dbReference>
<evidence type="ECO:0000256" key="1">
    <source>
        <dbReference type="ARBA" id="ARBA00004429"/>
    </source>
</evidence>
<keyword evidence="6" id="KW-0050">Antiport</keyword>
<feature type="transmembrane region" description="Helical" evidence="6">
    <location>
        <begin position="358"/>
        <end position="383"/>
    </location>
</feature>
<dbReference type="InterPro" id="IPR023171">
    <property type="entry name" value="Na/H_antiporter_dom_sf"/>
</dbReference>
<dbReference type="Gene3D" id="1.20.1530.10">
    <property type="entry name" value="Na+/H+ antiporter like domain"/>
    <property type="match status" value="1"/>
</dbReference>
<keyword evidence="2 6" id="KW-1003">Cell membrane</keyword>
<feature type="transmembrane region" description="Helical" evidence="6">
    <location>
        <begin position="324"/>
        <end position="346"/>
    </location>
</feature>
<feature type="transmembrane region" description="Helical" evidence="6">
    <location>
        <begin position="100"/>
        <end position="121"/>
    </location>
</feature>
<keyword evidence="8" id="KW-1185">Reference proteome</keyword>
<dbReference type="GO" id="GO:0006885">
    <property type="term" value="P:regulation of pH"/>
    <property type="evidence" value="ECO:0007669"/>
    <property type="project" value="UniProtKB-UniRule"/>
</dbReference>
<protein>
    <recommendedName>
        <fullName evidence="6">Na(+)/H(+) antiporter NhaA</fullName>
    </recommendedName>
    <alternativeName>
        <fullName evidence="6">Sodium/proton antiporter NhaA</fullName>
    </alternativeName>
</protein>
<keyword evidence="4 6" id="KW-1133">Transmembrane helix</keyword>
<accession>A0A2K3UWM2</accession>
<keyword evidence="3 6" id="KW-0812">Transmembrane</keyword>
<comment type="similarity">
    <text evidence="6">Belongs to the NhaA Na(+)/H(+) (TC 2.A.33) antiporter family.</text>
</comment>
<feature type="transmembrane region" description="Helical" evidence="6">
    <location>
        <begin position="215"/>
        <end position="242"/>
    </location>
</feature>
<dbReference type="RefSeq" id="WP_103311302.1">
    <property type="nucleotide sequence ID" value="NZ_PPPD01000001.1"/>
</dbReference>
<keyword evidence="6" id="KW-0406">Ion transport</keyword>
<sequence>MSPPTPAASPFARFVQSEAFAGLLLVCTALIAFVWANSPAQGAYQTLRETYLTLSLGDARLGLSLEHWVNDGLMAVFFLLVGLEIKRELLIGELASRRRATLAACAAAGGMLVPGSLYALLNAGGPGAAGWGVPMATDIAFALGVLALLGSRIPLGLKVFLTALAIVDDLGAVLVIALFYTSDLNLGALALAALTWGAALLAGRRGVSSLKVYGVLGALLWVFVLQSGLHATIAGVLLALAIPIRRPEPAGYLASLTDAARPGRGEQVGARLRDLEDLLERAQSPLHRLEHALHPVVTFAVLPVFALMNAGVTVTAGGLGTISLGIVLGLLLGKPLGVVGGAWLAVRLGVASLPRRVTWPQMVGAGILAGIGFTMSLFVSNLAFEGGALLTQAKLGILIASVLAAVLGAGWLLVVSRSAPAGAGAARGIRAKEDGTA</sequence>
<reference evidence="7 8" key="1">
    <citation type="submission" date="2018-01" db="EMBL/GenBank/DDBJ databases">
        <title>Deinococcus koreensis sp. nov., a radiation-resistant bacterium isolated from river water.</title>
        <authorList>
            <person name="Choi A."/>
        </authorList>
    </citation>
    <scope>NUCLEOTIDE SEQUENCE [LARGE SCALE GENOMIC DNA]</scope>
    <source>
        <strain evidence="7 8">SJW1-2</strain>
    </source>
</reference>
<comment type="function">
    <text evidence="6">Na(+)/H(+) antiporter that extrudes sodium in exchange for external protons.</text>
</comment>